<protein>
    <submittedName>
        <fullName evidence="2">Uncharacterized protein</fullName>
    </submittedName>
</protein>
<accession>X6MCP3</accession>
<proteinExistence type="predicted"/>
<organism evidence="2 3">
    <name type="scientific">Reticulomyxa filosa</name>
    <dbReference type="NCBI Taxonomy" id="46433"/>
    <lineage>
        <taxon>Eukaryota</taxon>
        <taxon>Sar</taxon>
        <taxon>Rhizaria</taxon>
        <taxon>Retaria</taxon>
        <taxon>Foraminifera</taxon>
        <taxon>Monothalamids</taxon>
        <taxon>Reticulomyxidae</taxon>
        <taxon>Reticulomyxa</taxon>
    </lineage>
</organism>
<comment type="caution">
    <text evidence="2">The sequence shown here is derived from an EMBL/GenBank/DDBJ whole genome shotgun (WGS) entry which is preliminary data.</text>
</comment>
<dbReference type="AlphaFoldDB" id="X6MCP3"/>
<gene>
    <name evidence="2" type="ORF">RFI_26566</name>
</gene>
<feature type="transmembrane region" description="Helical" evidence="1">
    <location>
        <begin position="313"/>
        <end position="336"/>
    </location>
</feature>
<name>X6MCP3_RETFI</name>
<evidence type="ECO:0000313" key="3">
    <source>
        <dbReference type="Proteomes" id="UP000023152"/>
    </source>
</evidence>
<feature type="transmembrane region" description="Helical" evidence="1">
    <location>
        <begin position="201"/>
        <end position="221"/>
    </location>
</feature>
<evidence type="ECO:0000313" key="2">
    <source>
        <dbReference type="EMBL" id="ETO10810.1"/>
    </source>
</evidence>
<feature type="transmembrane region" description="Helical" evidence="1">
    <location>
        <begin position="251"/>
        <end position="272"/>
    </location>
</feature>
<feature type="transmembrane region" description="Helical" evidence="1">
    <location>
        <begin position="44"/>
        <end position="68"/>
    </location>
</feature>
<keyword evidence="1" id="KW-0812">Transmembrane</keyword>
<sequence>MFHQDTPPRKKFWKRKNQDKNIVLSNFVRLVVSSYIFQHSAVKVNVVLLVVVLLFFPNTFIRVCYIGVYLNNSPFFVFFFCDVVWFCFFNFHHKKQHPHMMITLFFSKSGTIFSFPKKMASFCKNSKDIQGEDYCGSRLVLLSICLFFELCCATYSFYHVFLTPPAKVLLIPLVLYHIFGIIYLIANLIEDSIAEYYSWHLNYPNYCIVFAIVAWVPPIFYYASMEIFWFSRLMITFAGTAFEFSKKMERVFQCIVVVMTALGFLGSSMIIYNSTCIERKRCRDYNLSNYRYSCGMEIPWVMYVYVAGGKMRIYIYLYTFFVFMQRILCTASLYVVRANVYIKTKK</sequence>
<feature type="transmembrane region" description="Helical" evidence="1">
    <location>
        <begin position="136"/>
        <end position="158"/>
    </location>
</feature>
<keyword evidence="1" id="KW-1133">Transmembrane helix</keyword>
<keyword evidence="3" id="KW-1185">Reference proteome</keyword>
<feature type="transmembrane region" description="Helical" evidence="1">
    <location>
        <begin position="170"/>
        <end position="189"/>
    </location>
</feature>
<feature type="transmembrane region" description="Helical" evidence="1">
    <location>
        <begin position="75"/>
        <end position="92"/>
    </location>
</feature>
<dbReference type="EMBL" id="ASPP01023104">
    <property type="protein sequence ID" value="ETO10810.1"/>
    <property type="molecule type" value="Genomic_DNA"/>
</dbReference>
<dbReference type="Proteomes" id="UP000023152">
    <property type="component" value="Unassembled WGS sequence"/>
</dbReference>
<keyword evidence="1" id="KW-0472">Membrane</keyword>
<reference evidence="2 3" key="1">
    <citation type="journal article" date="2013" name="Curr. Biol.">
        <title>The Genome of the Foraminiferan Reticulomyxa filosa.</title>
        <authorList>
            <person name="Glockner G."/>
            <person name="Hulsmann N."/>
            <person name="Schleicher M."/>
            <person name="Noegel A.A."/>
            <person name="Eichinger L."/>
            <person name="Gallinger C."/>
            <person name="Pawlowski J."/>
            <person name="Sierra R."/>
            <person name="Euteneuer U."/>
            <person name="Pillet L."/>
            <person name="Moustafa A."/>
            <person name="Platzer M."/>
            <person name="Groth M."/>
            <person name="Szafranski K."/>
            <person name="Schliwa M."/>
        </authorList>
    </citation>
    <scope>NUCLEOTIDE SEQUENCE [LARGE SCALE GENOMIC DNA]</scope>
</reference>
<evidence type="ECO:0000256" key="1">
    <source>
        <dbReference type="SAM" id="Phobius"/>
    </source>
</evidence>